<dbReference type="GO" id="GO:0004355">
    <property type="term" value="F:glutamate synthase (NADPH) activity"/>
    <property type="evidence" value="ECO:0007669"/>
    <property type="project" value="UniProtKB-EC"/>
</dbReference>
<dbReference type="SUPFAM" id="SSF51395">
    <property type="entry name" value="FMN-linked oxidoreductases"/>
    <property type="match status" value="1"/>
</dbReference>
<organism evidence="2 3">
    <name type="scientific">Vibrio maritimus</name>
    <dbReference type="NCBI Taxonomy" id="990268"/>
    <lineage>
        <taxon>Bacteria</taxon>
        <taxon>Pseudomonadati</taxon>
        <taxon>Pseudomonadota</taxon>
        <taxon>Gammaproteobacteria</taxon>
        <taxon>Vibrionales</taxon>
        <taxon>Vibrionaceae</taxon>
        <taxon>Vibrio</taxon>
    </lineage>
</organism>
<dbReference type="Gene3D" id="3.20.20.70">
    <property type="entry name" value="Aldolase class I"/>
    <property type="match status" value="1"/>
</dbReference>
<reference evidence="2 3" key="1">
    <citation type="submission" date="2014-09" db="EMBL/GenBank/DDBJ databases">
        <title>Vibrio maritimus JCM 19235. (C45) whole genome shotgun sequence.</title>
        <authorList>
            <person name="Sawabe T."/>
            <person name="Meirelles P."/>
            <person name="Nakanishi M."/>
            <person name="Sayaka M."/>
            <person name="Hattori M."/>
            <person name="Ohkuma M."/>
        </authorList>
    </citation>
    <scope>NUCLEOTIDE SEQUENCE [LARGE SCALE GENOMIC DNA]</scope>
    <source>
        <strain evidence="3">JCM19235</strain>
    </source>
</reference>
<accession>A0A090S1B4</accession>
<protein>
    <submittedName>
        <fullName evidence="2">Glutamate synthase [NADPH] large chain</fullName>
        <ecNumber evidence="2">1.4.1.13</ecNumber>
    </submittedName>
</protein>
<name>A0A090S1B4_9VIBR</name>
<dbReference type="EMBL" id="BBMR01000008">
    <property type="protein sequence ID" value="GAL21480.1"/>
    <property type="molecule type" value="Genomic_DNA"/>
</dbReference>
<dbReference type="Gene3D" id="2.160.20.60">
    <property type="entry name" value="Glutamate synthase, alpha subunit, C-terminal domain"/>
    <property type="match status" value="1"/>
</dbReference>
<dbReference type="CDD" id="cd00982">
    <property type="entry name" value="gltB_C"/>
    <property type="match status" value="1"/>
</dbReference>
<dbReference type="AlphaFoldDB" id="A0A090S1B4"/>
<dbReference type="PANTHER" id="PTHR43100">
    <property type="entry name" value="GLUTAMATE SYNTHASE [NADPH] SMALL CHAIN"/>
    <property type="match status" value="1"/>
</dbReference>
<gene>
    <name evidence="2" type="ORF">JCM19235_4962</name>
</gene>
<sequence>MVVNYFTGLADEVRELLAELGVEKLTDLIGRTDLLEAVEGMTAKQSKLDLSSILETPVSPLSHPLYWTEPNQPFDKAELNQKIIEETEAAVASRAGGSFYFDVRNTDRSVGARLSGSVAKRYGNQGMATSPIKLYLDGTAGQSLGVWNAGGVEIYLTGDANDYVGKGMAGGKLVIKPHVGTTFACNDATIVGNTCLYGATGGKLFAAGTAGERFGVRNSGTIAVIEGAGDNACEYMTGGIVAILGATGVNFGAGMTGGFAYVMDSNDDFEGRVNTESVEAISLSDLYIHQEHLRGLIAEHLEETGSVHAENILANFDEWIPKFYLVKPKAADLRTLLGHQSRSAAELRVQAQ</sequence>
<proteinExistence type="predicted"/>
<evidence type="ECO:0000259" key="1">
    <source>
        <dbReference type="Pfam" id="PF01493"/>
    </source>
</evidence>
<dbReference type="InterPro" id="IPR002489">
    <property type="entry name" value="Glu_synth_asu_C"/>
</dbReference>
<dbReference type="SUPFAM" id="SSF69336">
    <property type="entry name" value="Alpha subunit of glutamate synthase, C-terminal domain"/>
    <property type="match status" value="1"/>
</dbReference>
<dbReference type="InterPro" id="IPR051394">
    <property type="entry name" value="Glutamate_Synthase"/>
</dbReference>
<keyword evidence="2" id="KW-0560">Oxidoreductase</keyword>
<keyword evidence="3" id="KW-1185">Reference proteome</keyword>
<dbReference type="InterPro" id="IPR036485">
    <property type="entry name" value="Glu_synth_asu_C_sf"/>
</dbReference>
<dbReference type="InterPro" id="IPR013785">
    <property type="entry name" value="Aldolase_TIM"/>
</dbReference>
<comment type="caution">
    <text evidence="2">The sequence shown here is derived from an EMBL/GenBank/DDBJ whole genome shotgun (WGS) entry which is preliminary data.</text>
</comment>
<evidence type="ECO:0000313" key="2">
    <source>
        <dbReference type="EMBL" id="GAL21480.1"/>
    </source>
</evidence>
<dbReference type="Pfam" id="PF01493">
    <property type="entry name" value="GXGXG"/>
    <property type="match status" value="1"/>
</dbReference>
<evidence type="ECO:0000313" key="3">
    <source>
        <dbReference type="Proteomes" id="UP000029228"/>
    </source>
</evidence>
<dbReference type="FunFam" id="2.160.20.60:FF:000002">
    <property type="entry name" value="Glutamate synthase, large subunit"/>
    <property type="match status" value="1"/>
</dbReference>
<dbReference type="EC" id="1.4.1.13" evidence="2"/>
<dbReference type="STRING" id="990268.JCM19235_4962"/>
<feature type="domain" description="Glutamate synthase alpha subunit C-terminal" evidence="1">
    <location>
        <begin position="102"/>
        <end position="284"/>
    </location>
</feature>
<reference evidence="2 3" key="2">
    <citation type="submission" date="2014-09" db="EMBL/GenBank/DDBJ databases">
        <authorList>
            <consortium name="NBRP consortium"/>
            <person name="Sawabe T."/>
            <person name="Meirelles P."/>
            <person name="Nakanishi M."/>
            <person name="Sayaka M."/>
            <person name="Hattori M."/>
            <person name="Ohkuma M."/>
        </authorList>
    </citation>
    <scope>NUCLEOTIDE SEQUENCE [LARGE SCALE GENOMIC DNA]</scope>
    <source>
        <strain evidence="3">JCM19235</strain>
    </source>
</reference>
<dbReference type="Proteomes" id="UP000029228">
    <property type="component" value="Unassembled WGS sequence"/>
</dbReference>